<organism evidence="5">
    <name type="scientific">Micromonas pusilla (strain CCMP1545)</name>
    <name type="common">Picoplanktonic green alga</name>
    <dbReference type="NCBI Taxonomy" id="564608"/>
    <lineage>
        <taxon>Eukaryota</taxon>
        <taxon>Viridiplantae</taxon>
        <taxon>Chlorophyta</taxon>
        <taxon>Mamiellophyceae</taxon>
        <taxon>Mamiellales</taxon>
        <taxon>Mamiellaceae</taxon>
        <taxon>Micromonas</taxon>
    </lineage>
</organism>
<protein>
    <submittedName>
        <fullName evidence="4">Predicted protein</fullName>
    </submittedName>
</protein>
<dbReference type="KEGG" id="mpp:MICPUCDRAFT_18028"/>
<dbReference type="OMA" id="WNIPDGF"/>
<proteinExistence type="inferred from homology"/>
<dbReference type="SUPFAM" id="SSF53187">
    <property type="entry name" value="Zn-dependent exopeptidases"/>
    <property type="match status" value="1"/>
</dbReference>
<dbReference type="EMBL" id="GG663740">
    <property type="protein sequence ID" value="EEH56723.1"/>
    <property type="molecule type" value="Genomic_DNA"/>
</dbReference>
<dbReference type="OrthoDB" id="407729at2759"/>
<reference evidence="4 5" key="1">
    <citation type="journal article" date="2009" name="Science">
        <title>Green evolution and dynamic adaptations revealed by genomes of the marine picoeukaryotes Micromonas.</title>
        <authorList>
            <person name="Worden A.Z."/>
            <person name="Lee J.H."/>
            <person name="Mock T."/>
            <person name="Rouze P."/>
            <person name="Simmons M.P."/>
            <person name="Aerts A.L."/>
            <person name="Allen A.E."/>
            <person name="Cuvelier M.L."/>
            <person name="Derelle E."/>
            <person name="Everett M.V."/>
            <person name="Foulon E."/>
            <person name="Grimwood J."/>
            <person name="Gundlach H."/>
            <person name="Henrissat B."/>
            <person name="Napoli C."/>
            <person name="McDonald S.M."/>
            <person name="Parker M.S."/>
            <person name="Rombauts S."/>
            <person name="Salamov A."/>
            <person name="Von Dassow P."/>
            <person name="Badger J.H."/>
            <person name="Coutinho P.M."/>
            <person name="Demir E."/>
            <person name="Dubchak I."/>
            <person name="Gentemann C."/>
            <person name="Eikrem W."/>
            <person name="Gready J.E."/>
            <person name="John U."/>
            <person name="Lanier W."/>
            <person name="Lindquist E.A."/>
            <person name="Lucas S."/>
            <person name="Mayer K.F."/>
            <person name="Moreau H."/>
            <person name="Not F."/>
            <person name="Otillar R."/>
            <person name="Panaud O."/>
            <person name="Pangilinan J."/>
            <person name="Paulsen I."/>
            <person name="Piegu B."/>
            <person name="Poliakov A."/>
            <person name="Robbens S."/>
            <person name="Schmutz J."/>
            <person name="Toulza E."/>
            <person name="Wyss T."/>
            <person name="Zelensky A."/>
            <person name="Zhou K."/>
            <person name="Armbrust E.V."/>
            <person name="Bhattacharya D."/>
            <person name="Goodenough U.W."/>
            <person name="Van de Peer Y."/>
            <person name="Grigoriev I.V."/>
        </authorList>
    </citation>
    <scope>NUCLEOTIDE SEQUENCE [LARGE SCALE GENOMIC DNA]</scope>
    <source>
        <strain evidence="4 5">CCMP1545</strain>
    </source>
</reference>
<dbReference type="GO" id="GO:0008270">
    <property type="term" value="F:zinc ion binding"/>
    <property type="evidence" value="ECO:0007669"/>
    <property type="project" value="InterPro"/>
</dbReference>
<dbReference type="PROSITE" id="PS52035">
    <property type="entry name" value="PEPTIDASE_M14"/>
    <property type="match status" value="1"/>
</dbReference>
<dbReference type="Gene3D" id="3.40.630.10">
    <property type="entry name" value="Zn peptidases"/>
    <property type="match status" value="1"/>
</dbReference>
<dbReference type="AlphaFoldDB" id="C1MV03"/>
<dbReference type="GeneID" id="9684721"/>
<dbReference type="InterPro" id="IPR000834">
    <property type="entry name" value="Peptidase_M14"/>
</dbReference>
<keyword evidence="5" id="KW-1185">Reference proteome</keyword>
<dbReference type="eggNOG" id="ENOG502RDMV">
    <property type="taxonomic scope" value="Eukaryota"/>
</dbReference>
<dbReference type="CDD" id="cd06231">
    <property type="entry name" value="M14_REP34-like"/>
    <property type="match status" value="1"/>
</dbReference>
<dbReference type="Proteomes" id="UP000001876">
    <property type="component" value="Unassembled WGS sequence"/>
</dbReference>
<feature type="domain" description="Peptidase M14" evidence="3">
    <location>
        <begin position="19"/>
        <end position="336"/>
    </location>
</feature>
<sequence length="336" mass="36317">MTTVPDQYPDGYPIGTPGVPWTTTERERWRARVDAPKRSYADDVLAKLDALKTSSHGDRFEVVKYGALPYDASDPDRYALFACVSREWSKDKPSVLVTGGVHGYETSGVQGAIAFLETAAGNYLDVFNVLVAPCVSPWGYERIQRWNAFAVDPNRSFDRAVAYDPPSPESAALLALVDSMELGAQNEWMAHFDLHETTDSDEAEFRPAKAARDGETNAPDVVPNGFYCVGDAENSRFDFQAAVIRSVAKVTHIAPPDASGNIIGEPITQEGVIEYPLKALGLCASITGAKYTTTTEVYPDSPTASDEECNSAQVAAVTGGLDYIIAKEGLMGAMGR</sequence>
<evidence type="ECO:0000313" key="4">
    <source>
        <dbReference type="EMBL" id="EEH56723.1"/>
    </source>
</evidence>
<accession>C1MV03</accession>
<gene>
    <name evidence="4" type="ORF">MICPUCDRAFT_18028</name>
</gene>
<evidence type="ECO:0000256" key="2">
    <source>
        <dbReference type="PROSITE-ProRule" id="PRU01379"/>
    </source>
</evidence>
<name>C1MV03_MICPC</name>
<dbReference type="GO" id="GO:0006508">
    <property type="term" value="P:proteolysis"/>
    <property type="evidence" value="ECO:0007669"/>
    <property type="project" value="InterPro"/>
</dbReference>
<dbReference type="RefSeq" id="XP_003059591.1">
    <property type="nucleotide sequence ID" value="XM_003059545.1"/>
</dbReference>
<evidence type="ECO:0000313" key="5">
    <source>
        <dbReference type="Proteomes" id="UP000001876"/>
    </source>
</evidence>
<dbReference type="Pfam" id="PF00246">
    <property type="entry name" value="Peptidase_M14"/>
    <property type="match status" value="1"/>
</dbReference>
<evidence type="ECO:0000256" key="1">
    <source>
        <dbReference type="ARBA" id="ARBA00005988"/>
    </source>
</evidence>
<dbReference type="GO" id="GO:0004181">
    <property type="term" value="F:metallocarboxypeptidase activity"/>
    <property type="evidence" value="ECO:0007669"/>
    <property type="project" value="InterPro"/>
</dbReference>
<evidence type="ECO:0000259" key="3">
    <source>
        <dbReference type="PROSITE" id="PS52035"/>
    </source>
</evidence>
<comment type="caution">
    <text evidence="2">Lacks conserved residue(s) required for the propagation of feature annotation.</text>
</comment>
<comment type="similarity">
    <text evidence="1 2">Belongs to the peptidase M14 family.</text>
</comment>